<protein>
    <recommendedName>
        <fullName evidence="5">Sigma non-opioid intracellular receptor 1</fullName>
    </recommendedName>
    <alternativeName>
        <fullName evidence="10">Sigma 1-type opioid receptor</fullName>
    </alternativeName>
</protein>
<keyword evidence="8 11" id="KW-1133">Transmembrane helix</keyword>
<evidence type="ECO:0000256" key="11">
    <source>
        <dbReference type="RuleBase" id="RU368083"/>
    </source>
</evidence>
<evidence type="ECO:0000313" key="13">
    <source>
        <dbReference type="WBParaSite" id="nRc.2.0.1.t21986-RA"/>
    </source>
</evidence>
<evidence type="ECO:0000256" key="2">
    <source>
        <dbReference type="ARBA" id="ARBA00004586"/>
    </source>
</evidence>
<dbReference type="PANTHER" id="PTHR10868:SF1">
    <property type="entry name" value="SIGMA NON-OPIOID INTRACELLULAR RECEPTOR 1"/>
    <property type="match status" value="1"/>
</dbReference>
<proteinExistence type="inferred from homology"/>
<evidence type="ECO:0000256" key="4">
    <source>
        <dbReference type="ARBA" id="ARBA00007141"/>
    </source>
</evidence>
<evidence type="ECO:0000256" key="10">
    <source>
        <dbReference type="ARBA" id="ARBA00033467"/>
    </source>
</evidence>
<comment type="similarity">
    <text evidence="4 11">Belongs to the ERG2 family.</text>
</comment>
<organism evidence="12 13">
    <name type="scientific">Romanomermis culicivorax</name>
    <name type="common">Nematode worm</name>
    <dbReference type="NCBI Taxonomy" id="13658"/>
    <lineage>
        <taxon>Eukaryota</taxon>
        <taxon>Metazoa</taxon>
        <taxon>Ecdysozoa</taxon>
        <taxon>Nematoda</taxon>
        <taxon>Enoplea</taxon>
        <taxon>Dorylaimia</taxon>
        <taxon>Mermithida</taxon>
        <taxon>Mermithoidea</taxon>
        <taxon>Mermithidae</taxon>
        <taxon>Romanomermis</taxon>
    </lineage>
</organism>
<dbReference type="Pfam" id="PF04622">
    <property type="entry name" value="ERG2_Sigma1R"/>
    <property type="match status" value="1"/>
</dbReference>
<dbReference type="PANTHER" id="PTHR10868">
    <property type="entry name" value="SIGMA 1-TYPE OPIOID RECEPTOR-RELATED"/>
    <property type="match status" value="1"/>
</dbReference>
<comment type="subcellular location">
    <subcellularLocation>
        <location evidence="2">Endoplasmic reticulum membrane</location>
    </subcellularLocation>
    <subcellularLocation>
        <location evidence="1">Nucleus inner membrane</location>
    </subcellularLocation>
    <subcellularLocation>
        <location evidence="3">Nucleus outer membrane</location>
    </subcellularLocation>
</comment>
<feature type="transmembrane region" description="Helical" evidence="11">
    <location>
        <begin position="68"/>
        <end position="86"/>
    </location>
</feature>
<dbReference type="WBParaSite" id="nRc.2.0.1.t21986-RA">
    <property type="protein sequence ID" value="nRc.2.0.1.t21986-RA"/>
    <property type="gene ID" value="nRc.2.0.1.g21986"/>
</dbReference>
<reference evidence="13" key="1">
    <citation type="submission" date="2022-11" db="UniProtKB">
        <authorList>
            <consortium name="WormBaseParasite"/>
        </authorList>
    </citation>
    <scope>IDENTIFICATION</scope>
</reference>
<evidence type="ECO:0000256" key="6">
    <source>
        <dbReference type="ARBA" id="ARBA00022692"/>
    </source>
</evidence>
<evidence type="ECO:0000256" key="7">
    <source>
        <dbReference type="ARBA" id="ARBA00022824"/>
    </source>
</evidence>
<keyword evidence="7" id="KW-0256">Endoplasmic reticulum</keyword>
<name>A0A915J6B5_ROMCU</name>
<evidence type="ECO:0000256" key="1">
    <source>
        <dbReference type="ARBA" id="ARBA00004540"/>
    </source>
</evidence>
<keyword evidence="9 11" id="KW-0472">Membrane</keyword>
<evidence type="ECO:0000256" key="5">
    <source>
        <dbReference type="ARBA" id="ARBA00020208"/>
    </source>
</evidence>
<dbReference type="Proteomes" id="UP000887565">
    <property type="component" value="Unplaced"/>
</dbReference>
<sequence length="291" mass="32939">MQSTERHVSVPPFRCSAPPFRRHNGIANFNFSANEFTWYVTTLRITLVQFFNPIFVSTVMCRCSMISFALKIATLAVILGLVRFYVNSKNTFLLSGRGIKVLAEKYCVTSTSNKPSFDDEQRKRLIEELASLYDGHVNRDPQEWIWNIGGALVKIRILYLSMTEYLALIHAPVPSTGHSGLHWMNQSCLILSGKIVQFKTGDAEYGRKEIFAGRYLRLFMFEPSIISTSSRNETWMLCRGSGFVPASFPSAFINNVLTTGDLKTVVSIVWLEGKLMIVESLRALPFWPASK</sequence>
<dbReference type="GO" id="GO:0005640">
    <property type="term" value="C:nuclear outer membrane"/>
    <property type="evidence" value="ECO:0007669"/>
    <property type="project" value="UniProtKB-SubCell"/>
</dbReference>
<dbReference type="GO" id="GO:0005637">
    <property type="term" value="C:nuclear inner membrane"/>
    <property type="evidence" value="ECO:0007669"/>
    <property type="project" value="UniProtKB-SubCell"/>
</dbReference>
<evidence type="ECO:0000313" key="12">
    <source>
        <dbReference type="Proteomes" id="UP000887565"/>
    </source>
</evidence>
<dbReference type="AlphaFoldDB" id="A0A915J6B5"/>
<dbReference type="InterPro" id="IPR006716">
    <property type="entry name" value="ERG2_sigma1_rcpt-like"/>
</dbReference>
<evidence type="ECO:0000256" key="3">
    <source>
        <dbReference type="ARBA" id="ARBA00004649"/>
    </source>
</evidence>
<keyword evidence="12" id="KW-1185">Reference proteome</keyword>
<accession>A0A915J6B5</accession>
<keyword evidence="6 11" id="KW-0812">Transmembrane</keyword>
<dbReference type="GO" id="GO:0005789">
    <property type="term" value="C:endoplasmic reticulum membrane"/>
    <property type="evidence" value="ECO:0007669"/>
    <property type="project" value="UniProtKB-SubCell"/>
</dbReference>
<evidence type="ECO:0000256" key="9">
    <source>
        <dbReference type="ARBA" id="ARBA00023136"/>
    </source>
</evidence>
<evidence type="ECO:0000256" key="8">
    <source>
        <dbReference type="ARBA" id="ARBA00022989"/>
    </source>
</evidence>